<sequence length="197" mass="22175">MNEPKSSAGYGDSQPQPAQPSSSNPPVITEPTPPKQEPHSKPCSLCHRRRDVLIRCQIDETRKWHFVCTGKCWKEVSGGQVEGDREHRDYKYGGMWKNKHEYVSAKIKGKAKNENKNLWNGTPGPHRRPAAKEKLFKRRKDLGQSHDAGHGKAGVVIGSQVDDGEGDISEFSDEDDYVEYEEPGYGLSHVQVKHVEE</sequence>
<evidence type="ECO:0000256" key="1">
    <source>
        <dbReference type="SAM" id="MobiDB-lite"/>
    </source>
</evidence>
<evidence type="ECO:0000313" key="3">
    <source>
        <dbReference type="Proteomes" id="UP000184330"/>
    </source>
</evidence>
<dbReference type="AlphaFoldDB" id="A0A1L7WT70"/>
<feature type="region of interest" description="Disordered" evidence="1">
    <location>
        <begin position="143"/>
        <end position="175"/>
    </location>
</feature>
<dbReference type="STRING" id="576137.A0A1L7WT70"/>
<keyword evidence="3" id="KW-1185">Reference proteome</keyword>
<dbReference type="Proteomes" id="UP000184330">
    <property type="component" value="Unassembled WGS sequence"/>
</dbReference>
<accession>A0A1L7WT70</accession>
<name>A0A1L7WT70_9HELO</name>
<dbReference type="EMBL" id="FJOG01000007">
    <property type="protein sequence ID" value="CZR55978.1"/>
    <property type="molecule type" value="Genomic_DNA"/>
</dbReference>
<feature type="compositionally biased region" description="Low complexity" evidence="1">
    <location>
        <begin position="13"/>
        <end position="26"/>
    </location>
</feature>
<reference evidence="2 3" key="1">
    <citation type="submission" date="2016-03" db="EMBL/GenBank/DDBJ databases">
        <authorList>
            <person name="Ploux O."/>
        </authorList>
    </citation>
    <scope>NUCLEOTIDE SEQUENCE [LARGE SCALE GENOMIC DNA]</scope>
    <source>
        <strain evidence="2 3">UAMH 11012</strain>
    </source>
</reference>
<feature type="region of interest" description="Disordered" evidence="1">
    <location>
        <begin position="1"/>
        <end position="43"/>
    </location>
</feature>
<protein>
    <submittedName>
        <fullName evidence="2">Uncharacterized protein</fullName>
    </submittedName>
</protein>
<proteinExistence type="predicted"/>
<feature type="compositionally biased region" description="Acidic residues" evidence="1">
    <location>
        <begin position="162"/>
        <end position="175"/>
    </location>
</feature>
<evidence type="ECO:0000313" key="2">
    <source>
        <dbReference type="EMBL" id="CZR55978.1"/>
    </source>
</evidence>
<organism evidence="2 3">
    <name type="scientific">Phialocephala subalpina</name>
    <dbReference type="NCBI Taxonomy" id="576137"/>
    <lineage>
        <taxon>Eukaryota</taxon>
        <taxon>Fungi</taxon>
        <taxon>Dikarya</taxon>
        <taxon>Ascomycota</taxon>
        <taxon>Pezizomycotina</taxon>
        <taxon>Leotiomycetes</taxon>
        <taxon>Helotiales</taxon>
        <taxon>Mollisiaceae</taxon>
        <taxon>Phialocephala</taxon>
        <taxon>Phialocephala fortinii species complex</taxon>
    </lineage>
</organism>
<dbReference type="OrthoDB" id="537467at2759"/>
<gene>
    <name evidence="2" type="ORF">PAC_05866</name>
</gene>